<keyword evidence="7" id="KW-0548">Nucleotidyltransferase</keyword>
<evidence type="ECO:0000256" key="3">
    <source>
        <dbReference type="ARBA" id="ARBA00004123"/>
    </source>
</evidence>
<dbReference type="Gene3D" id="2.130.10.10">
    <property type="entry name" value="YVTN repeat-like/Quinoprotein amine dehydrogenase"/>
    <property type="match status" value="1"/>
</dbReference>
<comment type="similarity">
    <text evidence="4">Belongs to the DNA polymerase type-Y family.</text>
</comment>
<keyword evidence="8" id="KW-0479">Metal-binding</keyword>
<evidence type="ECO:0000256" key="17">
    <source>
        <dbReference type="ARBA" id="ARBA00049244"/>
    </source>
</evidence>
<evidence type="ECO:0000256" key="19">
    <source>
        <dbReference type="ARBA" id="ARBA00093542"/>
    </source>
</evidence>
<evidence type="ECO:0000256" key="1">
    <source>
        <dbReference type="ARBA" id="ARBA00001936"/>
    </source>
</evidence>
<dbReference type="InterPro" id="IPR001126">
    <property type="entry name" value="UmuC"/>
</dbReference>
<dbReference type="InterPro" id="IPR052230">
    <property type="entry name" value="DNA_polymerase_eta"/>
</dbReference>
<dbReference type="VEuPathDB" id="VectorBase:AALB20_035846"/>
<dbReference type="InterPro" id="IPR036775">
    <property type="entry name" value="DNA_pol_Y-fam_lit_finger_sf"/>
</dbReference>
<keyword evidence="14" id="KW-0234">DNA repair</keyword>
<comment type="cofactor">
    <cofactor evidence="2">
        <name>Mg(2+)</name>
        <dbReference type="ChEBI" id="CHEBI:18420"/>
    </cofactor>
</comment>
<dbReference type="PANTHER" id="PTHR45873">
    <property type="entry name" value="DNA POLYMERASE ETA"/>
    <property type="match status" value="1"/>
</dbReference>
<keyword evidence="6" id="KW-0808">Transferase</keyword>
<dbReference type="InterPro" id="IPR036322">
    <property type="entry name" value="WD40_repeat_dom_sf"/>
</dbReference>
<dbReference type="GO" id="GO:0035861">
    <property type="term" value="C:site of double-strand break"/>
    <property type="evidence" value="ECO:0007669"/>
    <property type="project" value="TreeGrafter"/>
</dbReference>
<dbReference type="AlphaFoldDB" id="A0A182F7A1"/>
<dbReference type="Pfam" id="PF11799">
    <property type="entry name" value="IMS_C"/>
    <property type="match status" value="1"/>
</dbReference>
<comment type="cofactor">
    <cofactor evidence="1">
        <name>Mn(2+)</name>
        <dbReference type="ChEBI" id="CHEBI:29035"/>
    </cofactor>
</comment>
<evidence type="ECO:0000256" key="14">
    <source>
        <dbReference type="ARBA" id="ARBA00023204"/>
    </source>
</evidence>
<evidence type="ECO:0000256" key="7">
    <source>
        <dbReference type="ARBA" id="ARBA00022695"/>
    </source>
</evidence>
<dbReference type="GO" id="GO:0042276">
    <property type="term" value="P:error-prone translesion synthesis"/>
    <property type="evidence" value="ECO:0007669"/>
    <property type="project" value="TreeGrafter"/>
</dbReference>
<name>A0A182F7A1_ANOAL</name>
<evidence type="ECO:0000256" key="2">
    <source>
        <dbReference type="ARBA" id="ARBA00001946"/>
    </source>
</evidence>
<dbReference type="STRING" id="7167.A0A182F7A1"/>
<comment type="function">
    <text evidence="18">Required for the Mettl1-dependent formation of N(7)-methylguanine at position 46 (m7G46) in tRNA. In the Mettl1-wuho methyltransferase complex, it is required to stabilize and induce conformational changes of the catalytic subunit. Required for binding of nanos mRNA and repression of translation by the mei-P26-bgcn-bam-sxl complex. May cooperate with mei-P26 and nanos to derepress the BMP signaling pathway. May cooperate with mei-P26 to suppress expression of a subset of microRNAs. May cooperate with mei-P26 to regulate bam expression levels in germline cells during gametogenesis. Required to promote mitosis to meiosis transition during gametogenesis. May regulate germline cell division in part by regulating ribosome biogenesis.</text>
</comment>
<evidence type="ECO:0000256" key="16">
    <source>
        <dbReference type="ARBA" id="ARBA00044975"/>
    </source>
</evidence>
<evidence type="ECO:0000256" key="18">
    <source>
        <dbReference type="ARBA" id="ARBA00093337"/>
    </source>
</evidence>
<evidence type="ECO:0000313" key="22">
    <source>
        <dbReference type="EnsemblMetazoa" id="AALB002360-PA"/>
    </source>
</evidence>
<dbReference type="Gene3D" id="3.30.70.270">
    <property type="match status" value="1"/>
</dbReference>
<keyword evidence="13" id="KW-0832">Ubl conjugation</keyword>
<evidence type="ECO:0000256" key="15">
    <source>
        <dbReference type="ARBA" id="ARBA00023242"/>
    </source>
</evidence>
<dbReference type="SUPFAM" id="SSF100879">
    <property type="entry name" value="Lesion bypass DNA polymerase (Y-family), little finger domain"/>
    <property type="match status" value="1"/>
</dbReference>
<dbReference type="PANTHER" id="PTHR45873:SF1">
    <property type="entry name" value="DNA POLYMERASE ETA"/>
    <property type="match status" value="1"/>
</dbReference>
<proteinExistence type="inferred from homology"/>
<dbReference type="Gene3D" id="3.30.1490.100">
    <property type="entry name" value="DNA polymerase, Y-family, little finger domain"/>
    <property type="match status" value="1"/>
</dbReference>
<dbReference type="EC" id="2.7.7.7" evidence="5"/>
<keyword evidence="12" id="KW-0460">Magnesium</keyword>
<dbReference type="SMART" id="SM00320">
    <property type="entry name" value="WD40"/>
    <property type="match status" value="3"/>
</dbReference>
<evidence type="ECO:0000256" key="10">
    <source>
        <dbReference type="ARBA" id="ARBA00022771"/>
    </source>
</evidence>
<dbReference type="InterPro" id="IPR028884">
    <property type="entry name" value="Trm82"/>
</dbReference>
<dbReference type="SUPFAM" id="SSF50978">
    <property type="entry name" value="WD40 repeat-like"/>
    <property type="match status" value="1"/>
</dbReference>
<keyword evidence="9" id="KW-0227">DNA damage</keyword>
<keyword evidence="15 20" id="KW-0539">Nucleus</keyword>
<evidence type="ECO:0000256" key="6">
    <source>
        <dbReference type="ARBA" id="ARBA00022679"/>
    </source>
</evidence>
<dbReference type="PROSITE" id="PS50173">
    <property type="entry name" value="UMUC"/>
    <property type="match status" value="1"/>
</dbReference>
<evidence type="ECO:0000256" key="13">
    <source>
        <dbReference type="ARBA" id="ARBA00022843"/>
    </source>
</evidence>
<keyword evidence="20" id="KW-0853">WD repeat</keyword>
<dbReference type="EnsemblMetazoa" id="AALB002360-RA">
    <property type="protein sequence ID" value="AALB002360-PA"/>
    <property type="gene ID" value="AALB002360"/>
</dbReference>
<dbReference type="FunFam" id="1.10.150.20:FF:000014">
    <property type="entry name" value="Polymerase (DNA directed), eta"/>
    <property type="match status" value="1"/>
</dbReference>
<dbReference type="InterPro" id="IPR015943">
    <property type="entry name" value="WD40/YVTN_repeat-like_dom_sf"/>
</dbReference>
<sequence>MSSKTNINIKNKFDRVVVLVDMDCFYCQVEEKRNPEIKGKPIAVVQYNPWQGGGIIAVNYPARAKGVTRHMRGDEAKQHCPEIELPQVPNVRGKADLTRYRDAGKEVADVLKSFTPLLERASIDEAYLDITERVLSRIRDMNEGRFQLLPDKLANTFAVGYDSIGDFVKKLSNTFDSNGTSEQGTPEQLEYKKSDIKLLVGASIVNEIRSAVKEKTGYECSAGVAHNKILAKLTAGFHKPNKQTILPIDSIAKLYETLPVKKVKGLGGKLGDQVCELLKIKFMSELVQFPESLLQQHFDERLGSWMYLMARGIDLEAVTAKFHSKSIGCCKRFPGKNAITGLATLQHWLNELATEIVERLEKDLDENNRTAKQMTVSYSQQFGDTDVASTRSVPLVLYDTERIASDALEAIKRNTERFFKAGSTTALHNAIKFLGISAGKFEPNGATKGAGIKEMFQSCSSKTINTNVGVLEEPVIVPRLRAGAILRYFLEMYDLKTYSKFTLVGIKDRIVLFSPKGSPVHEIVLKEFSSPANEEASKNGNPSVPLPHVVTFEYCENSNLLAVSVGDKSLRCFSILEKDGTVSSEPVGEPITTTKTIVCMKFTQAPKHDGLLFGCDKGDCYEFNMRAEASERSKWILGHMSQILDVAISPDERYIVTCDRDEKIKVTSYPDCHNIECYCLGHLEYVGALAFLSPTRLLSVSGDKTLRVWQYIEGKEIVSHQLQEPAVHVSVRPMADESSGSICVVKSFVENKLELVHIANEPTNACTAMEVLELDANATILNATLSASLELYLLVLAKESKTVELLVYEFIEKDKRFQVRTEHSLRLSFLKTFEGATIEQVRNYSTLFKNSVDNLSDYFERKKQKIGKKGSE</sequence>
<dbReference type="GO" id="GO:0106004">
    <property type="term" value="P:tRNA (guanine-N7)-methylation"/>
    <property type="evidence" value="ECO:0007669"/>
    <property type="project" value="UniProtKB-UniRule"/>
</dbReference>
<dbReference type="GO" id="GO:0005657">
    <property type="term" value="C:replication fork"/>
    <property type="evidence" value="ECO:0007669"/>
    <property type="project" value="TreeGrafter"/>
</dbReference>
<dbReference type="Proteomes" id="UP000069272">
    <property type="component" value="Chromosome 2R"/>
</dbReference>
<dbReference type="VEuPathDB" id="VectorBase:AALB20_031769"/>
<dbReference type="SUPFAM" id="SSF56672">
    <property type="entry name" value="DNA/RNA polymerases"/>
    <property type="match status" value="1"/>
</dbReference>
<comment type="subcellular location">
    <subcellularLocation>
        <location evidence="3 20">Nucleus</location>
    </subcellularLocation>
</comment>
<comment type="catalytic activity">
    <reaction evidence="17">
        <text>DNA(n) + a 2'-deoxyribonucleoside 5'-triphosphate = DNA(n+1) + diphosphate</text>
        <dbReference type="Rhea" id="RHEA:22508"/>
        <dbReference type="Rhea" id="RHEA-COMP:17339"/>
        <dbReference type="Rhea" id="RHEA-COMP:17340"/>
        <dbReference type="ChEBI" id="CHEBI:33019"/>
        <dbReference type="ChEBI" id="CHEBI:61560"/>
        <dbReference type="ChEBI" id="CHEBI:173112"/>
        <dbReference type="EC" id="2.7.7.7"/>
    </reaction>
</comment>
<evidence type="ECO:0000256" key="11">
    <source>
        <dbReference type="ARBA" id="ARBA00022833"/>
    </source>
</evidence>
<evidence type="ECO:0000256" key="9">
    <source>
        <dbReference type="ARBA" id="ARBA00022763"/>
    </source>
</evidence>
<dbReference type="VEuPathDB" id="VectorBase:AALB002360"/>
<dbReference type="GO" id="GO:0003887">
    <property type="term" value="F:DNA-directed DNA polymerase activity"/>
    <property type="evidence" value="ECO:0007669"/>
    <property type="project" value="UniProtKB-EC"/>
</dbReference>
<keyword evidence="20" id="KW-0819">tRNA processing</keyword>
<comment type="similarity">
    <text evidence="20">Belongs to the WD repeat TRM82 family.</text>
</comment>
<dbReference type="InterPro" id="IPR017961">
    <property type="entry name" value="DNA_pol_Y-fam_little_finger"/>
</dbReference>
<dbReference type="Pfam" id="PF00400">
    <property type="entry name" value="WD40"/>
    <property type="match status" value="2"/>
</dbReference>
<dbReference type="FunFam" id="3.30.1490.100:FF:000007">
    <property type="entry name" value="DNA polymerase eta"/>
    <property type="match status" value="1"/>
</dbReference>
<protein>
    <recommendedName>
        <fullName evidence="16">DNA polymerase eta</fullName>
        <ecNumber evidence="5">2.7.7.7</ecNumber>
    </recommendedName>
</protein>
<evidence type="ECO:0000259" key="21">
    <source>
        <dbReference type="PROSITE" id="PS50173"/>
    </source>
</evidence>
<dbReference type="GO" id="GO:0006281">
    <property type="term" value="P:DNA repair"/>
    <property type="evidence" value="ECO:0007669"/>
    <property type="project" value="UniProtKB-KW"/>
</dbReference>
<reference evidence="22 23" key="1">
    <citation type="journal article" date="2017" name="G3 (Bethesda)">
        <title>The Physical Genome Mapping of Anopheles albimanus Corrected Scaffold Misassemblies and Identified Interarm Rearrangements in Genus Anopheles.</title>
        <authorList>
            <person name="Artemov G.N."/>
            <person name="Peery A.N."/>
            <person name="Jiang X."/>
            <person name="Tu Z."/>
            <person name="Stegniy V.N."/>
            <person name="Sharakhova M.V."/>
            <person name="Sharakhov I.V."/>
        </authorList>
    </citation>
    <scope>NUCLEOTIDE SEQUENCE [LARGE SCALE GENOMIC DNA]</scope>
    <source>
        <strain evidence="22 23">ALBI9_A</strain>
    </source>
</reference>
<evidence type="ECO:0000256" key="8">
    <source>
        <dbReference type="ARBA" id="ARBA00022723"/>
    </source>
</evidence>
<dbReference type="InterPro" id="IPR001680">
    <property type="entry name" value="WD40_rpt"/>
</dbReference>
<dbReference type="Pfam" id="PF00817">
    <property type="entry name" value="IMS"/>
    <property type="match status" value="1"/>
</dbReference>
<dbReference type="GO" id="GO:0005634">
    <property type="term" value="C:nucleus"/>
    <property type="evidence" value="ECO:0007669"/>
    <property type="project" value="UniProtKB-SubCell"/>
</dbReference>
<keyword evidence="10" id="KW-0863">Zinc-finger</keyword>
<comment type="pathway">
    <text evidence="20">tRNA modification; N(7)-methylguanine-tRNA biosynthesis.</text>
</comment>
<dbReference type="InterPro" id="IPR043128">
    <property type="entry name" value="Rev_trsase/Diguanyl_cyclase"/>
</dbReference>
<dbReference type="FunFam" id="3.40.1170.60:FF:000003">
    <property type="entry name" value="DNA polymerase eta"/>
    <property type="match status" value="1"/>
</dbReference>
<evidence type="ECO:0000313" key="23">
    <source>
        <dbReference type="Proteomes" id="UP000069272"/>
    </source>
</evidence>
<feature type="domain" description="UmuC" evidence="21">
    <location>
        <begin position="17"/>
        <end position="267"/>
    </location>
</feature>
<reference evidence="22" key="2">
    <citation type="submission" date="2022-08" db="UniProtKB">
        <authorList>
            <consortium name="EnsemblMetazoa"/>
        </authorList>
    </citation>
    <scope>IDENTIFICATION</scope>
    <source>
        <strain evidence="22">STECLA/ALBI9_A</strain>
    </source>
</reference>
<organism evidence="22 23">
    <name type="scientific">Anopheles albimanus</name>
    <name type="common">New world malaria mosquito</name>
    <dbReference type="NCBI Taxonomy" id="7167"/>
    <lineage>
        <taxon>Eukaryota</taxon>
        <taxon>Metazoa</taxon>
        <taxon>Ecdysozoa</taxon>
        <taxon>Arthropoda</taxon>
        <taxon>Hexapoda</taxon>
        <taxon>Insecta</taxon>
        <taxon>Pterygota</taxon>
        <taxon>Neoptera</taxon>
        <taxon>Endopterygota</taxon>
        <taxon>Diptera</taxon>
        <taxon>Nematocera</taxon>
        <taxon>Culicoidea</taxon>
        <taxon>Culicidae</taxon>
        <taxon>Anophelinae</taxon>
        <taxon>Anopheles</taxon>
    </lineage>
</organism>
<dbReference type="Gene3D" id="3.40.1170.60">
    <property type="match status" value="1"/>
</dbReference>
<keyword evidence="20" id="KW-0677">Repeat</keyword>
<comment type="subunit">
    <text evidence="19">Forms a heterodimer with the catalytic subunit Mettl1. Interacts with mei-P26 and weakly interacts with bgcn; required for the function or formation of the mei-P26-bgcn-bam-sxl complex. Interacts with nanos; may be involved in mei-P26-dependent derepression of the BMP signaling pathway. Interacts with Myc; the interaction may be mediated by mei-P26 and may be involved in the regulation of ribosome biogenesis.</text>
</comment>
<keyword evidence="23" id="KW-1185">Reference proteome</keyword>
<dbReference type="GO" id="GO:0009411">
    <property type="term" value="P:response to UV"/>
    <property type="evidence" value="ECO:0007669"/>
    <property type="project" value="UniProtKB-ARBA"/>
</dbReference>
<dbReference type="InterPro" id="IPR043502">
    <property type="entry name" value="DNA/RNA_pol_sf"/>
</dbReference>
<evidence type="ECO:0000256" key="5">
    <source>
        <dbReference type="ARBA" id="ARBA00012417"/>
    </source>
</evidence>
<evidence type="ECO:0000256" key="20">
    <source>
        <dbReference type="HAMAP-Rule" id="MF_03056"/>
    </source>
</evidence>
<keyword evidence="11" id="KW-0862">Zinc</keyword>
<dbReference type="PROSITE" id="PS50082">
    <property type="entry name" value="WD_REPEATS_2"/>
    <property type="match status" value="2"/>
</dbReference>
<dbReference type="GO" id="GO:0008270">
    <property type="term" value="F:zinc ion binding"/>
    <property type="evidence" value="ECO:0007669"/>
    <property type="project" value="UniProtKB-KW"/>
</dbReference>
<evidence type="ECO:0000256" key="4">
    <source>
        <dbReference type="ARBA" id="ARBA00010945"/>
    </source>
</evidence>
<dbReference type="Pfam" id="PF21704">
    <property type="entry name" value="POLH-Rev1_HhH"/>
    <property type="match status" value="1"/>
</dbReference>
<dbReference type="Gene3D" id="1.10.150.20">
    <property type="entry name" value="5' to 3' exonuclease, C-terminal subdomain"/>
    <property type="match status" value="1"/>
</dbReference>
<accession>A0A182F7A1</accession>
<dbReference type="GO" id="GO:0003684">
    <property type="term" value="F:damaged DNA binding"/>
    <property type="evidence" value="ECO:0007669"/>
    <property type="project" value="InterPro"/>
</dbReference>
<evidence type="ECO:0000256" key="12">
    <source>
        <dbReference type="ARBA" id="ARBA00022842"/>
    </source>
</evidence>
<comment type="function">
    <text evidence="20">Required for the formation of N(7)-methylguanine at position 46 (m7G46) in tRNA. In the complex, it is required to stabilize and induce conformational changes of the catalytic subunit.</text>
</comment>
<dbReference type="HAMAP" id="MF_03056">
    <property type="entry name" value="TRM82"/>
    <property type="match status" value="1"/>
</dbReference>